<name>D2QXT2_PIRSD</name>
<evidence type="ECO:0000256" key="3">
    <source>
        <dbReference type="ARBA" id="ARBA00022603"/>
    </source>
</evidence>
<dbReference type="PRINTS" id="PR00996">
    <property type="entry name" value="CHERMTFRASE"/>
</dbReference>
<keyword evidence="8" id="KW-1185">Reference proteome</keyword>
<keyword evidence="3 7" id="KW-0489">Methyltransferase</keyword>
<gene>
    <name evidence="7" type="ordered locus">Psta_3345</name>
</gene>
<evidence type="ECO:0000313" key="7">
    <source>
        <dbReference type="EMBL" id="ADB18009.1"/>
    </source>
</evidence>
<dbReference type="SUPFAM" id="SSF47757">
    <property type="entry name" value="Chemotaxis receptor methyltransferase CheR, N-terminal domain"/>
    <property type="match status" value="1"/>
</dbReference>
<dbReference type="InterPro" id="IPR000780">
    <property type="entry name" value="CheR_MeTrfase"/>
</dbReference>
<evidence type="ECO:0000256" key="2">
    <source>
        <dbReference type="ARBA" id="ARBA00012534"/>
    </source>
</evidence>
<organism evidence="7 8">
    <name type="scientific">Pirellula staleyi (strain ATCC 27377 / DSM 6068 / ICPB 4128)</name>
    <name type="common">Pirella staleyi</name>
    <dbReference type="NCBI Taxonomy" id="530564"/>
    <lineage>
        <taxon>Bacteria</taxon>
        <taxon>Pseudomonadati</taxon>
        <taxon>Planctomycetota</taxon>
        <taxon>Planctomycetia</taxon>
        <taxon>Pirellulales</taxon>
        <taxon>Pirellulaceae</taxon>
        <taxon>Pirellula</taxon>
    </lineage>
</organism>
<dbReference type="EC" id="2.1.1.80" evidence="2"/>
<accession>D2QXT2</accession>
<evidence type="ECO:0000259" key="6">
    <source>
        <dbReference type="PROSITE" id="PS50123"/>
    </source>
</evidence>
<dbReference type="Proteomes" id="UP000001887">
    <property type="component" value="Chromosome"/>
</dbReference>
<evidence type="ECO:0000256" key="1">
    <source>
        <dbReference type="ARBA" id="ARBA00001541"/>
    </source>
</evidence>
<dbReference type="InterPro" id="IPR050903">
    <property type="entry name" value="Bact_Chemotaxis_MeTrfase"/>
</dbReference>
<evidence type="ECO:0000313" key="8">
    <source>
        <dbReference type="Proteomes" id="UP000001887"/>
    </source>
</evidence>
<dbReference type="PIRSF" id="PIRSF000410">
    <property type="entry name" value="CheR"/>
    <property type="match status" value="1"/>
</dbReference>
<dbReference type="Pfam" id="PF03705">
    <property type="entry name" value="CheR_N"/>
    <property type="match status" value="1"/>
</dbReference>
<keyword evidence="5" id="KW-0949">S-adenosyl-L-methionine</keyword>
<dbReference type="Gene3D" id="1.10.155.10">
    <property type="entry name" value="Chemotaxis receptor methyltransferase CheR, N-terminal domain"/>
    <property type="match status" value="1"/>
</dbReference>
<dbReference type="CDD" id="cd02440">
    <property type="entry name" value="AdoMet_MTases"/>
    <property type="match status" value="1"/>
</dbReference>
<dbReference type="AlphaFoldDB" id="D2QXT2"/>
<comment type="catalytic activity">
    <reaction evidence="1">
        <text>L-glutamyl-[protein] + S-adenosyl-L-methionine = [protein]-L-glutamate 5-O-methyl ester + S-adenosyl-L-homocysteine</text>
        <dbReference type="Rhea" id="RHEA:24452"/>
        <dbReference type="Rhea" id="RHEA-COMP:10208"/>
        <dbReference type="Rhea" id="RHEA-COMP:10311"/>
        <dbReference type="ChEBI" id="CHEBI:29973"/>
        <dbReference type="ChEBI" id="CHEBI:57856"/>
        <dbReference type="ChEBI" id="CHEBI:59789"/>
        <dbReference type="ChEBI" id="CHEBI:82795"/>
        <dbReference type="EC" id="2.1.1.80"/>
    </reaction>
</comment>
<dbReference type="GO" id="GO:0032259">
    <property type="term" value="P:methylation"/>
    <property type="evidence" value="ECO:0007669"/>
    <property type="project" value="UniProtKB-KW"/>
</dbReference>
<proteinExistence type="predicted"/>
<dbReference type="KEGG" id="psl:Psta_3345"/>
<dbReference type="EMBL" id="CP001848">
    <property type="protein sequence ID" value="ADB18009.1"/>
    <property type="molecule type" value="Genomic_DNA"/>
</dbReference>
<dbReference type="eggNOG" id="COG1352">
    <property type="taxonomic scope" value="Bacteria"/>
</dbReference>
<feature type="domain" description="CheR-type methyltransferase" evidence="6">
    <location>
        <begin position="2"/>
        <end position="280"/>
    </location>
</feature>
<dbReference type="InterPro" id="IPR036804">
    <property type="entry name" value="CheR_N_sf"/>
</dbReference>
<evidence type="ECO:0000256" key="5">
    <source>
        <dbReference type="ARBA" id="ARBA00022691"/>
    </source>
</evidence>
<dbReference type="STRING" id="530564.Psta_3345"/>
<dbReference type="PANTHER" id="PTHR24422">
    <property type="entry name" value="CHEMOTAXIS PROTEIN METHYLTRANSFERASE"/>
    <property type="match status" value="1"/>
</dbReference>
<evidence type="ECO:0000256" key="4">
    <source>
        <dbReference type="ARBA" id="ARBA00022679"/>
    </source>
</evidence>
<dbReference type="PANTHER" id="PTHR24422:SF21">
    <property type="entry name" value="CHEMOTAXIS PROTEIN METHYLTRANSFERASE 1"/>
    <property type="match status" value="1"/>
</dbReference>
<reference evidence="7 8" key="1">
    <citation type="journal article" date="2009" name="Stand. Genomic Sci.">
        <title>Complete genome sequence of Pirellula staleyi type strain (ATCC 27377).</title>
        <authorList>
            <person name="Clum A."/>
            <person name="Tindall B.J."/>
            <person name="Sikorski J."/>
            <person name="Ivanova N."/>
            <person name="Mavrommatis K."/>
            <person name="Lucas S."/>
            <person name="Glavina del Rio T."/>
            <person name="Nolan M."/>
            <person name="Chen F."/>
            <person name="Tice H."/>
            <person name="Pitluck S."/>
            <person name="Cheng J.F."/>
            <person name="Chertkov O."/>
            <person name="Brettin T."/>
            <person name="Han C."/>
            <person name="Detter J.C."/>
            <person name="Kuske C."/>
            <person name="Bruce D."/>
            <person name="Goodwin L."/>
            <person name="Ovchinikova G."/>
            <person name="Pati A."/>
            <person name="Mikhailova N."/>
            <person name="Chen A."/>
            <person name="Palaniappan K."/>
            <person name="Land M."/>
            <person name="Hauser L."/>
            <person name="Chang Y.J."/>
            <person name="Jeffries C.D."/>
            <person name="Chain P."/>
            <person name="Rohde M."/>
            <person name="Goker M."/>
            <person name="Bristow J."/>
            <person name="Eisen J.A."/>
            <person name="Markowitz V."/>
            <person name="Hugenholtz P."/>
            <person name="Kyrpides N.C."/>
            <person name="Klenk H.P."/>
            <person name="Lapidus A."/>
        </authorList>
    </citation>
    <scope>NUCLEOTIDE SEQUENCE [LARGE SCALE GENOMIC DNA]</scope>
    <source>
        <strain evidence="8">ATCC 27377 / DSM 6068 / ICPB 4128</strain>
    </source>
</reference>
<dbReference type="InterPro" id="IPR029063">
    <property type="entry name" value="SAM-dependent_MTases_sf"/>
</dbReference>
<dbReference type="OrthoDB" id="288469at2"/>
<dbReference type="InterPro" id="IPR022642">
    <property type="entry name" value="CheR_C"/>
</dbReference>
<dbReference type="SUPFAM" id="SSF53335">
    <property type="entry name" value="S-adenosyl-L-methionine-dependent methyltransferases"/>
    <property type="match status" value="1"/>
</dbReference>
<dbReference type="PROSITE" id="PS50123">
    <property type="entry name" value="CHER"/>
    <property type="match status" value="1"/>
</dbReference>
<sequence>MTTASLVSPPISNFEFLASFIGKRTGIVLEPEKAYLVDARLAPIARQANFASIDAMVGALRLGSSPQLERAVLDAMTTNETSFFRDAHPFEALRLEILPDLVEQRAKQRALSIWSAACSTGQEAYTISMILREHFPQLSTWNLQILGTDICHQVLERAREAKYNQTEMNRGLPATLLVKYFERQGIHWSVRPELKSMVRFQELNLIEKFPPLPQFDVIFLRNVLIYFSMETKRAILTRLHSQLRPDGYLVLGGAETTCGLDQLFKRVSLKQSYVFRKASLPS</sequence>
<dbReference type="GO" id="GO:0008983">
    <property type="term" value="F:protein-glutamate O-methyltransferase activity"/>
    <property type="evidence" value="ECO:0007669"/>
    <property type="project" value="UniProtKB-EC"/>
</dbReference>
<dbReference type="InterPro" id="IPR026024">
    <property type="entry name" value="Chemotaxis_MeTrfase_CheR"/>
</dbReference>
<dbReference type="InterPro" id="IPR022641">
    <property type="entry name" value="CheR_N"/>
</dbReference>
<protein>
    <recommendedName>
        <fullName evidence="2">protein-glutamate O-methyltransferase</fullName>
        <ecNumber evidence="2">2.1.1.80</ecNumber>
    </recommendedName>
</protein>
<dbReference type="Pfam" id="PF01739">
    <property type="entry name" value="CheR"/>
    <property type="match status" value="1"/>
</dbReference>
<keyword evidence="4 7" id="KW-0808">Transferase</keyword>
<dbReference type="Gene3D" id="3.40.50.150">
    <property type="entry name" value="Vaccinia Virus protein VP39"/>
    <property type="match status" value="1"/>
</dbReference>
<dbReference type="SMART" id="SM00138">
    <property type="entry name" value="MeTrc"/>
    <property type="match status" value="1"/>
</dbReference>
<dbReference type="HOGENOM" id="CLU_025854_0_2_0"/>